<evidence type="ECO:0000313" key="1">
    <source>
        <dbReference type="EMBL" id="GAA2390984.1"/>
    </source>
</evidence>
<gene>
    <name evidence="1" type="ORF">GCM10010420_13720</name>
</gene>
<evidence type="ECO:0000313" key="2">
    <source>
        <dbReference type="Proteomes" id="UP001500058"/>
    </source>
</evidence>
<name>A0ABN3HYQ8_9ACTN</name>
<sequence>MNLAVYVGLQHAASRTLADSFRQVAEGHAAEPDVHHLCRTLADLSDTHVDRLAPIADRYGEQRVDEPERLHAQGLAQPRSGGVGLLRDLQDLYTLASFTDITWTVLGQAAQATRDRELLDVVRACHTDTQRQLLWLNTRVKQAAPQALVASGAAT</sequence>
<accession>A0ABN3HYQ8</accession>
<dbReference type="RefSeq" id="WP_344629956.1">
    <property type="nucleotide sequence ID" value="NZ_BAAATJ010000004.1"/>
</dbReference>
<reference evidence="1 2" key="1">
    <citation type="journal article" date="2019" name="Int. J. Syst. Evol. Microbiol.">
        <title>The Global Catalogue of Microorganisms (GCM) 10K type strain sequencing project: providing services to taxonomists for standard genome sequencing and annotation.</title>
        <authorList>
            <consortium name="The Broad Institute Genomics Platform"/>
            <consortium name="The Broad Institute Genome Sequencing Center for Infectious Disease"/>
            <person name="Wu L."/>
            <person name="Ma J."/>
        </authorList>
    </citation>
    <scope>NUCLEOTIDE SEQUENCE [LARGE SCALE GENOMIC DNA]</scope>
    <source>
        <strain evidence="1 2">JCM 6921</strain>
    </source>
</reference>
<protein>
    <submittedName>
        <fullName evidence="1">Uncharacterized protein</fullName>
    </submittedName>
</protein>
<dbReference type="EMBL" id="BAAATJ010000004">
    <property type="protein sequence ID" value="GAA2390984.1"/>
    <property type="molecule type" value="Genomic_DNA"/>
</dbReference>
<proteinExistence type="predicted"/>
<keyword evidence="2" id="KW-1185">Reference proteome</keyword>
<organism evidence="1 2">
    <name type="scientific">Streptomyces glaucosporus</name>
    <dbReference type="NCBI Taxonomy" id="284044"/>
    <lineage>
        <taxon>Bacteria</taxon>
        <taxon>Bacillati</taxon>
        <taxon>Actinomycetota</taxon>
        <taxon>Actinomycetes</taxon>
        <taxon>Kitasatosporales</taxon>
        <taxon>Streptomycetaceae</taxon>
        <taxon>Streptomyces</taxon>
    </lineage>
</organism>
<dbReference type="Proteomes" id="UP001500058">
    <property type="component" value="Unassembled WGS sequence"/>
</dbReference>
<comment type="caution">
    <text evidence="1">The sequence shown here is derived from an EMBL/GenBank/DDBJ whole genome shotgun (WGS) entry which is preliminary data.</text>
</comment>